<feature type="region of interest" description="Disordered" evidence="1">
    <location>
        <begin position="587"/>
        <end position="608"/>
    </location>
</feature>
<dbReference type="AlphaFoldDB" id="A0AB34IYH7"/>
<comment type="caution">
    <text evidence="2">The sequence shown here is derived from an EMBL/GenBank/DDBJ whole genome shotgun (WGS) entry which is preliminary data.</text>
</comment>
<protein>
    <submittedName>
        <fullName evidence="2">Uncharacterized protein</fullName>
    </submittedName>
</protein>
<feature type="region of interest" description="Disordered" evidence="1">
    <location>
        <begin position="186"/>
        <end position="262"/>
    </location>
</feature>
<gene>
    <name evidence="3" type="ORF">AB1Y20_000046</name>
    <name evidence="2" type="ORF">AB1Y20_006702</name>
</gene>
<name>A0AB34IYH7_PRYPA</name>
<evidence type="ECO:0000313" key="4">
    <source>
        <dbReference type="Proteomes" id="UP001515480"/>
    </source>
</evidence>
<keyword evidence="4" id="KW-1185">Reference proteome</keyword>
<feature type="region of interest" description="Disordered" evidence="1">
    <location>
        <begin position="480"/>
        <end position="507"/>
    </location>
</feature>
<dbReference type="EMBL" id="JBGBPQ010000015">
    <property type="protein sequence ID" value="KAL1510393.1"/>
    <property type="molecule type" value="Genomic_DNA"/>
</dbReference>
<feature type="compositionally biased region" description="Low complexity" evidence="1">
    <location>
        <begin position="766"/>
        <end position="776"/>
    </location>
</feature>
<feature type="region of interest" description="Disordered" evidence="1">
    <location>
        <begin position="680"/>
        <end position="776"/>
    </location>
</feature>
<sequence>MATITAQSGVRGELLRKDDYLAISRCMYRALIKKYDEDEALAEAESDWEKDSRGSGGLGKGPFLDALFELAEMWVDSIDIEEYCSFLEALLECVTERLLDGTRVWKDVAKVRYGGFAMPGPEVEVDQGIRGIEAARISSAGYNPGEQLWDDPDDSLPSSGNHSCMEGVGTVPILLGGQPLFFDSNEDLFPSRQASGELPGTPPFRDPLADLRSTPSTANEKRHGDTSAASQNEKKKRTARSSASVSSSPQLPPRIPLWKQRTQRRADGEAWARYVLMEMKGMVPQAAALRITADDSRTAMLASPVDSNIAFLSMLAEGRTPMSYEEMRTSSELVDGSWTRPRHLVSKPKLMVNLPASRSTAPRKRPDLQATDERDDVFSRLSPTHHHVPTKYLGATSINLDALHDTLGFSKRLPVAAPTSSLTTRGKSSAAEARLQRELKLAEMERPKREARIRKLQDAIEQLRASPAENVYELRQELTGRKSRCGASDEESEPPSSPTVASPTPPAEHIEEKHVETAALQSPSQHSFGSRFASSVFSPAARELAMHRCPAGHFLSSLGASSSTYDRASSPLDGKASNNYCGSPTSYLSPSHGARDSSPYYDPSTRSQDSFLQTGELAHLRDALFQTSRSFSDMPRFAFSEPRMFLGGGWSRFATGTRSTPAFHTPGVFPTLLADRVFDTSGSTSSSPAGASASVTPHVAPHGPRVSARWMHTAPRKGGTAPTLTDDQASTTSEARARARRAPRAQAKRNAEKRHCNSATAGVKVGSCSGSRCSSG</sequence>
<dbReference type="EMBL" id="JBGBPQ010000001">
    <property type="protein sequence ID" value="KAL1529085.1"/>
    <property type="molecule type" value="Genomic_DNA"/>
</dbReference>
<organism evidence="2 4">
    <name type="scientific">Prymnesium parvum</name>
    <name type="common">Toxic golden alga</name>
    <dbReference type="NCBI Taxonomy" id="97485"/>
    <lineage>
        <taxon>Eukaryota</taxon>
        <taxon>Haptista</taxon>
        <taxon>Haptophyta</taxon>
        <taxon>Prymnesiophyceae</taxon>
        <taxon>Prymnesiales</taxon>
        <taxon>Prymnesiaceae</taxon>
        <taxon>Prymnesium</taxon>
    </lineage>
</organism>
<evidence type="ECO:0000313" key="3">
    <source>
        <dbReference type="EMBL" id="KAL1529085.1"/>
    </source>
</evidence>
<feature type="region of interest" description="Disordered" evidence="1">
    <location>
        <begin position="143"/>
        <end position="163"/>
    </location>
</feature>
<proteinExistence type="predicted"/>
<reference evidence="2 4" key="1">
    <citation type="journal article" date="2024" name="Science">
        <title>Giant polyketide synthase enzymes in the biosynthesis of giant marine polyether toxins.</title>
        <authorList>
            <person name="Fallon T.R."/>
            <person name="Shende V.V."/>
            <person name="Wierzbicki I.H."/>
            <person name="Pendleton A.L."/>
            <person name="Watervoot N.F."/>
            <person name="Auber R.P."/>
            <person name="Gonzalez D.J."/>
            <person name="Wisecaver J.H."/>
            <person name="Moore B.S."/>
        </authorList>
    </citation>
    <scope>NUCLEOTIDE SEQUENCE [LARGE SCALE GENOMIC DNA]</scope>
    <source>
        <strain evidence="2 4">12B1</strain>
    </source>
</reference>
<dbReference type="Proteomes" id="UP001515480">
    <property type="component" value="Unassembled WGS sequence"/>
</dbReference>
<accession>A0AB34IYH7</accession>
<feature type="compositionally biased region" description="Basic residues" evidence="1">
    <location>
        <begin position="738"/>
        <end position="747"/>
    </location>
</feature>
<feature type="compositionally biased region" description="Polar residues" evidence="1">
    <location>
        <begin position="722"/>
        <end position="734"/>
    </location>
</feature>
<evidence type="ECO:0000313" key="2">
    <source>
        <dbReference type="EMBL" id="KAL1510393.1"/>
    </source>
</evidence>
<feature type="compositionally biased region" description="Low complexity" evidence="1">
    <location>
        <begin position="680"/>
        <end position="697"/>
    </location>
</feature>
<evidence type="ECO:0000256" key="1">
    <source>
        <dbReference type="SAM" id="MobiDB-lite"/>
    </source>
</evidence>